<keyword evidence="1" id="KW-0812">Transmembrane</keyword>
<evidence type="ECO:0000313" key="2">
    <source>
        <dbReference type="EMBL" id="QEN05907.1"/>
    </source>
</evidence>
<sequence length="144" mass="16605">MTESAPGGSIFLTISFLLIVIGFVYLKIRKTSPRLVKIIPILAFISIFGSIFNKYNTSKDYRYLRDILINKKHSVVEGRVENFKEMDDFNPESFSVDGVDFFYRDDRSNSAFNNIAANGGPIKEGLEVRIFYYENRIIGLWIKE</sequence>
<dbReference type="EMBL" id="CP035807">
    <property type="protein sequence ID" value="QEN05907.1"/>
    <property type="molecule type" value="Genomic_DNA"/>
</dbReference>
<protein>
    <recommendedName>
        <fullName evidence="4">DUF3592 domain-containing protein</fullName>
    </recommendedName>
</protein>
<dbReference type="RefSeq" id="WP_149569141.1">
    <property type="nucleotide sequence ID" value="NZ_CP035807.1"/>
</dbReference>
<organism evidence="2 3">
    <name type="scientific">Thiospirochaeta perfilievii</name>
    <dbReference type="NCBI Taxonomy" id="252967"/>
    <lineage>
        <taxon>Bacteria</taxon>
        <taxon>Pseudomonadati</taxon>
        <taxon>Spirochaetota</taxon>
        <taxon>Spirochaetia</taxon>
        <taxon>Spirochaetales</taxon>
        <taxon>Spirochaetaceae</taxon>
        <taxon>Thiospirochaeta</taxon>
    </lineage>
</organism>
<dbReference type="AlphaFoldDB" id="A0A5C1QET3"/>
<reference evidence="2 3" key="1">
    <citation type="submission" date="2019-02" db="EMBL/GenBank/DDBJ databases">
        <authorList>
            <person name="Fomenkov A."/>
            <person name="Dubinina G."/>
            <person name="Grabovich M."/>
            <person name="Vincze T."/>
            <person name="Roberts R.J."/>
        </authorList>
    </citation>
    <scope>NUCLEOTIDE SEQUENCE [LARGE SCALE GENOMIC DNA]</scope>
    <source>
        <strain evidence="2 3">P</strain>
    </source>
</reference>
<keyword evidence="1" id="KW-1133">Transmembrane helix</keyword>
<dbReference type="KEGG" id="sper:EW093_14800"/>
<reference evidence="2 3" key="2">
    <citation type="submission" date="2019-09" db="EMBL/GenBank/DDBJ databases">
        <title>Complete Genome Sequence and Methylome Analysis of free living Spirochaetas.</title>
        <authorList>
            <person name="Leshcheva N."/>
            <person name="Mikheeva N."/>
        </authorList>
    </citation>
    <scope>NUCLEOTIDE SEQUENCE [LARGE SCALE GENOMIC DNA]</scope>
    <source>
        <strain evidence="2 3">P</strain>
    </source>
</reference>
<evidence type="ECO:0008006" key="4">
    <source>
        <dbReference type="Google" id="ProtNLM"/>
    </source>
</evidence>
<dbReference type="Proteomes" id="UP000323824">
    <property type="component" value="Chromosome"/>
</dbReference>
<keyword evidence="1" id="KW-0472">Membrane</keyword>
<keyword evidence="3" id="KW-1185">Reference proteome</keyword>
<gene>
    <name evidence="2" type="ORF">EW093_14800</name>
</gene>
<feature type="transmembrane region" description="Helical" evidence="1">
    <location>
        <begin position="6"/>
        <end position="26"/>
    </location>
</feature>
<dbReference type="OrthoDB" id="7559942at2"/>
<proteinExistence type="predicted"/>
<name>A0A5C1QET3_9SPIO</name>
<feature type="transmembrane region" description="Helical" evidence="1">
    <location>
        <begin position="38"/>
        <end position="55"/>
    </location>
</feature>
<evidence type="ECO:0000313" key="3">
    <source>
        <dbReference type="Proteomes" id="UP000323824"/>
    </source>
</evidence>
<evidence type="ECO:0000256" key="1">
    <source>
        <dbReference type="SAM" id="Phobius"/>
    </source>
</evidence>
<accession>A0A5C1QET3</accession>